<keyword evidence="7" id="KW-0479">Metal-binding</keyword>
<comment type="similarity">
    <text evidence="7 8">Belongs to the polyphosphate kinase 1 (PPK1) family.</text>
</comment>
<evidence type="ECO:0000259" key="9">
    <source>
        <dbReference type="PROSITE" id="PS50035"/>
    </source>
</evidence>
<evidence type="ECO:0000313" key="11">
    <source>
        <dbReference type="Proteomes" id="UP001560573"/>
    </source>
</evidence>
<dbReference type="Proteomes" id="UP001560573">
    <property type="component" value="Unassembled WGS sequence"/>
</dbReference>
<dbReference type="GO" id="GO:0008976">
    <property type="term" value="F:polyphosphate kinase activity"/>
    <property type="evidence" value="ECO:0007669"/>
    <property type="project" value="UniProtKB-EC"/>
</dbReference>
<dbReference type="InterPro" id="IPR041108">
    <property type="entry name" value="PP_kinase_C_1"/>
</dbReference>
<dbReference type="Pfam" id="PF17941">
    <property type="entry name" value="PP_kinase_C_1"/>
    <property type="match status" value="1"/>
</dbReference>
<comment type="caution">
    <text evidence="10">The sequence shown here is derived from an EMBL/GenBank/DDBJ whole genome shotgun (WGS) entry which is preliminary data.</text>
</comment>
<dbReference type="EC" id="2.7.4.1" evidence="7 8"/>
<comment type="catalytic activity">
    <reaction evidence="7 8">
        <text>[phosphate](n) + ATP = [phosphate](n+1) + ADP</text>
        <dbReference type="Rhea" id="RHEA:19573"/>
        <dbReference type="Rhea" id="RHEA-COMP:9859"/>
        <dbReference type="Rhea" id="RHEA-COMP:14280"/>
        <dbReference type="ChEBI" id="CHEBI:16838"/>
        <dbReference type="ChEBI" id="CHEBI:30616"/>
        <dbReference type="ChEBI" id="CHEBI:456216"/>
        <dbReference type="EC" id="2.7.4.1"/>
    </reaction>
</comment>
<keyword evidence="2 7" id="KW-0808">Transferase</keyword>
<organism evidence="10 11">
    <name type="scientific">Danxiaibacter flavus</name>
    <dbReference type="NCBI Taxonomy" id="3049108"/>
    <lineage>
        <taxon>Bacteria</taxon>
        <taxon>Pseudomonadati</taxon>
        <taxon>Bacteroidota</taxon>
        <taxon>Chitinophagia</taxon>
        <taxon>Chitinophagales</taxon>
        <taxon>Chitinophagaceae</taxon>
        <taxon>Danxiaibacter</taxon>
    </lineage>
</organism>
<dbReference type="InterPro" id="IPR025200">
    <property type="entry name" value="PPK_C_dom2"/>
</dbReference>
<dbReference type="PANTHER" id="PTHR30218">
    <property type="entry name" value="POLYPHOSPHATE KINASE"/>
    <property type="match status" value="1"/>
</dbReference>
<dbReference type="InterPro" id="IPR024953">
    <property type="entry name" value="PP_kinase_middle"/>
</dbReference>
<feature type="binding site" evidence="7">
    <location>
        <position position="560"/>
    </location>
    <ligand>
        <name>ATP</name>
        <dbReference type="ChEBI" id="CHEBI:30616"/>
    </ligand>
</feature>
<dbReference type="Pfam" id="PF02503">
    <property type="entry name" value="PP_kinase"/>
    <property type="match status" value="1"/>
</dbReference>
<evidence type="ECO:0000256" key="1">
    <source>
        <dbReference type="ARBA" id="ARBA00022553"/>
    </source>
</evidence>
<keyword evidence="3 7" id="KW-0547">Nucleotide-binding</keyword>
<dbReference type="Pfam" id="PF13090">
    <property type="entry name" value="PP_kinase_C"/>
    <property type="match status" value="1"/>
</dbReference>
<comment type="cofactor">
    <cofactor evidence="7">
        <name>Mg(2+)</name>
        <dbReference type="ChEBI" id="CHEBI:18420"/>
    </cofactor>
</comment>
<reference evidence="10 11" key="1">
    <citation type="submission" date="2023-07" db="EMBL/GenBank/DDBJ databases">
        <authorList>
            <person name="Lian W.-H."/>
        </authorList>
    </citation>
    <scope>NUCLEOTIDE SEQUENCE [LARGE SCALE GENOMIC DNA]</scope>
    <source>
        <strain evidence="10 11">SYSU DXS3180</strain>
    </source>
</reference>
<gene>
    <name evidence="10" type="primary">ppk1</name>
    <name evidence="7" type="synonym">ppk</name>
    <name evidence="10" type="ORF">QTN47_17970</name>
</gene>
<dbReference type="Gene3D" id="3.30.1840.10">
    <property type="entry name" value="Polyphosphate kinase middle domain"/>
    <property type="match status" value="1"/>
</dbReference>
<dbReference type="PIRSF" id="PIRSF015589">
    <property type="entry name" value="PP_kinase"/>
    <property type="match status" value="1"/>
</dbReference>
<evidence type="ECO:0000256" key="7">
    <source>
        <dbReference type="HAMAP-Rule" id="MF_00347"/>
    </source>
</evidence>
<feature type="binding site" evidence="7">
    <location>
        <position position="396"/>
    </location>
    <ligand>
        <name>Mg(2+)</name>
        <dbReference type="ChEBI" id="CHEBI:18420"/>
    </ligand>
</feature>
<feature type="domain" description="PLD phosphodiesterase" evidence="9">
    <location>
        <begin position="583"/>
        <end position="613"/>
    </location>
</feature>
<keyword evidence="4 7" id="KW-0418">Kinase</keyword>
<dbReference type="Gene3D" id="1.20.58.310">
    <property type="entry name" value="Polyphosphate kinase N-terminal domain"/>
    <property type="match status" value="1"/>
</dbReference>
<dbReference type="NCBIfam" id="TIGR03705">
    <property type="entry name" value="poly_P_kin"/>
    <property type="match status" value="1"/>
</dbReference>
<dbReference type="RefSeq" id="WP_369330809.1">
    <property type="nucleotide sequence ID" value="NZ_JAULBC010000006.1"/>
</dbReference>
<feature type="binding site" evidence="7">
    <location>
        <position position="45"/>
    </location>
    <ligand>
        <name>ATP</name>
        <dbReference type="ChEBI" id="CHEBI:30616"/>
    </ligand>
</feature>
<keyword evidence="11" id="KW-1185">Reference proteome</keyword>
<dbReference type="Pfam" id="PF13089">
    <property type="entry name" value="PP_kinase_N"/>
    <property type="match status" value="1"/>
</dbReference>
<dbReference type="NCBIfam" id="NF003917">
    <property type="entry name" value="PRK05443.1-1"/>
    <property type="match status" value="1"/>
</dbReference>
<feature type="binding site" evidence="7">
    <location>
        <position position="588"/>
    </location>
    <ligand>
        <name>ATP</name>
        <dbReference type="ChEBI" id="CHEBI:30616"/>
    </ligand>
</feature>
<feature type="binding site" evidence="7">
    <location>
        <position position="366"/>
    </location>
    <ligand>
        <name>Mg(2+)</name>
        <dbReference type="ChEBI" id="CHEBI:18420"/>
    </ligand>
</feature>
<dbReference type="SUPFAM" id="SSF56024">
    <property type="entry name" value="Phospholipase D/nuclease"/>
    <property type="match status" value="2"/>
</dbReference>
<dbReference type="InterPro" id="IPR025198">
    <property type="entry name" value="PPK_N_dom"/>
</dbReference>
<evidence type="ECO:0000256" key="5">
    <source>
        <dbReference type="ARBA" id="ARBA00022840"/>
    </source>
</evidence>
<keyword evidence="6 7" id="KW-0460">Magnesium</keyword>
<feature type="active site" description="Phosphohistidine intermediate" evidence="7">
    <location>
        <position position="426"/>
    </location>
</feature>
<dbReference type="PROSITE" id="PS50035">
    <property type="entry name" value="PLD"/>
    <property type="match status" value="1"/>
</dbReference>
<protein>
    <recommendedName>
        <fullName evidence="7 8">Polyphosphate kinase</fullName>
        <ecNumber evidence="7 8">2.7.4.1</ecNumber>
    </recommendedName>
    <alternativeName>
        <fullName evidence="7">ATP-polyphosphate phosphotransferase</fullName>
    </alternativeName>
    <alternativeName>
        <fullName evidence="7">Polyphosphoric acid kinase</fullName>
    </alternativeName>
</protein>
<dbReference type="InterPro" id="IPR003414">
    <property type="entry name" value="PP_kinase"/>
</dbReference>
<dbReference type="Gene3D" id="3.30.870.10">
    <property type="entry name" value="Endonuclease Chain A"/>
    <property type="match status" value="2"/>
</dbReference>
<dbReference type="HAMAP" id="MF_00347">
    <property type="entry name" value="Polyphosphate_kinase"/>
    <property type="match status" value="1"/>
</dbReference>
<dbReference type="PANTHER" id="PTHR30218:SF0">
    <property type="entry name" value="POLYPHOSPHATE KINASE"/>
    <property type="match status" value="1"/>
</dbReference>
<name>A0ABV3ZHM0_9BACT</name>
<dbReference type="EMBL" id="JAULBC010000006">
    <property type="protein sequence ID" value="MEX6689402.1"/>
    <property type="molecule type" value="Genomic_DNA"/>
</dbReference>
<evidence type="ECO:0000313" key="10">
    <source>
        <dbReference type="EMBL" id="MEX6689402.1"/>
    </source>
</evidence>
<evidence type="ECO:0000256" key="8">
    <source>
        <dbReference type="RuleBase" id="RU003800"/>
    </source>
</evidence>
<dbReference type="InterPro" id="IPR001736">
    <property type="entry name" value="PLipase_D/transphosphatidylase"/>
</dbReference>
<evidence type="ECO:0000256" key="6">
    <source>
        <dbReference type="ARBA" id="ARBA00022842"/>
    </source>
</evidence>
<proteinExistence type="inferred from homology"/>
<comment type="PTM">
    <text evidence="7 8">An intermediate of this reaction is the autophosphorylated ppk in which a phosphate is covalently linked to a histidine residue through a N-P bond.</text>
</comment>
<comment type="function">
    <text evidence="7 8">Catalyzes the reversible transfer of the terminal phosphate of ATP to form a long-chain polyphosphate (polyP).</text>
</comment>
<evidence type="ECO:0000256" key="3">
    <source>
        <dbReference type="ARBA" id="ARBA00022741"/>
    </source>
</evidence>
<dbReference type="InterPro" id="IPR036832">
    <property type="entry name" value="PPK_N_dom_sf"/>
</dbReference>
<sequence length="697" mass="79814">MTGTPIYFNRDISWLSFNARVLDEAAKVSVPLMERIRFLSIYSSNLDEFYRVRIPALLAVQKNAANKKDTEAQNEITDILNDIQNTIQRQQEFFGKIFLGQIQPLLAENNIELIVNKAVPEIIRPHITAYFFTQVLAFLQPVFISTGANFFPENNRLYMAVILEKNGVEQLAIINIPSVSLPRFYTVFEAGRQYVVFLDDIINENLQDIFPTHAIKGAYNFKVTRDAELFLDEDYEGDIAELIERQLSKRDLGFAARFLYQPGIPLRIFHTLVSAFRLNEGTLMQGGNYHNLKDLAQLPLNIPALCYDKWPAIDVLVDKETLLLRQIEQQDIIVHTPYQTYNTVLRFFNEASINEDVREIYVTLYRIADDSKIANALISAAKNGKKVTVFVELKARFDEGNNIRWSKLMKAAGIQIVYSIPSLKVHAKVALVKKEENGRLKYSGLLATGNFNESTARFYTDHILFTSHKEMLRELELIFIMLLQRKKRPAFDNIHLQHLLVARVNMQERFLQLIDREISFAKSGIPAEIIIKLNNLEERVLIDKLYEASKAGVKIRLIVRSICCIVPGISGLSENITVTRIVDRYLEHGRLFIFNNNGDKEIFIGSADWMNRNIYHRVEVCFPIYDTTIKNELLKITYLQLNDNAQAVTINSELMNVPVSGNAPPLCSQKAIYDLLSNNSSKEEIFSEKQISADHSS</sequence>
<keyword evidence="1 7" id="KW-0597">Phosphoprotein</keyword>
<dbReference type="SUPFAM" id="SSF140356">
    <property type="entry name" value="PPK N-terminal domain-like"/>
    <property type="match status" value="1"/>
</dbReference>
<keyword evidence="5 7" id="KW-0067">ATP-binding</keyword>
<dbReference type="SUPFAM" id="SSF143724">
    <property type="entry name" value="PHP14-like"/>
    <property type="match status" value="1"/>
</dbReference>
<evidence type="ECO:0000256" key="4">
    <source>
        <dbReference type="ARBA" id="ARBA00022777"/>
    </source>
</evidence>
<feature type="binding site" evidence="7">
    <location>
        <position position="459"/>
    </location>
    <ligand>
        <name>ATP</name>
        <dbReference type="ChEBI" id="CHEBI:30616"/>
    </ligand>
</feature>
<dbReference type="InterPro" id="IPR036830">
    <property type="entry name" value="PP_kinase_middle_dom_sf"/>
</dbReference>
<accession>A0ABV3ZHM0</accession>
<dbReference type="CDD" id="cd09167">
    <property type="entry name" value="PLDc_EcPPK1_C2_like"/>
    <property type="match status" value="1"/>
</dbReference>
<evidence type="ECO:0000256" key="2">
    <source>
        <dbReference type="ARBA" id="ARBA00022679"/>
    </source>
</evidence>